<proteinExistence type="predicted"/>
<sequence length="322" mass="35349">MRSRTWPNVTCSRSLRLLVILEEGTSTVFHETTPMPNEAIEQDRLNFVRCNQNILRSDLYSSLRDATSAGDADAVEAAEDKLNSPEEIDEVISAKIPDEVNDPLAFETIMRCMIHGSCGDGGGQCSYSMTDEPSSTAPELLSGSAVPFWPSLPQSFTDAAPPPPSPASLFPLALSLSPSPLLSPLSPFSQIPTSFQNTPSQPLLSPSSSDRRQSSTVPFHPVQPLPFHRGGLRDLLSFPLSPNPYFITEEDVDDEMDEEFGREMVAWLAQILMWMNACWPNPGIVKLNSNFAMTPGVAKTYIAVVLRDRRLGYVGQKSSFVI</sequence>
<name>A0ACC0LPM1_RHOML</name>
<reference evidence="1" key="1">
    <citation type="submission" date="2022-02" db="EMBL/GenBank/DDBJ databases">
        <title>Plant Genome Project.</title>
        <authorList>
            <person name="Zhang R.-G."/>
        </authorList>
    </citation>
    <scope>NUCLEOTIDE SEQUENCE</scope>
    <source>
        <strain evidence="1">AT1</strain>
    </source>
</reference>
<accession>A0ACC0LPM1</accession>
<evidence type="ECO:0000313" key="2">
    <source>
        <dbReference type="Proteomes" id="UP001062846"/>
    </source>
</evidence>
<keyword evidence="2" id="KW-1185">Reference proteome</keyword>
<evidence type="ECO:0000313" key="1">
    <source>
        <dbReference type="EMBL" id="KAI8530342.1"/>
    </source>
</evidence>
<dbReference type="EMBL" id="CM046398">
    <property type="protein sequence ID" value="KAI8530342.1"/>
    <property type="molecule type" value="Genomic_DNA"/>
</dbReference>
<protein>
    <submittedName>
        <fullName evidence="1">Uncharacterized protein</fullName>
    </submittedName>
</protein>
<dbReference type="Proteomes" id="UP001062846">
    <property type="component" value="Chromosome 11"/>
</dbReference>
<gene>
    <name evidence="1" type="ORF">RHMOL_Rhmol11G0050000</name>
</gene>
<comment type="caution">
    <text evidence="1">The sequence shown here is derived from an EMBL/GenBank/DDBJ whole genome shotgun (WGS) entry which is preliminary data.</text>
</comment>
<organism evidence="1 2">
    <name type="scientific">Rhododendron molle</name>
    <name type="common">Chinese azalea</name>
    <name type="synonym">Azalea mollis</name>
    <dbReference type="NCBI Taxonomy" id="49168"/>
    <lineage>
        <taxon>Eukaryota</taxon>
        <taxon>Viridiplantae</taxon>
        <taxon>Streptophyta</taxon>
        <taxon>Embryophyta</taxon>
        <taxon>Tracheophyta</taxon>
        <taxon>Spermatophyta</taxon>
        <taxon>Magnoliopsida</taxon>
        <taxon>eudicotyledons</taxon>
        <taxon>Gunneridae</taxon>
        <taxon>Pentapetalae</taxon>
        <taxon>asterids</taxon>
        <taxon>Ericales</taxon>
        <taxon>Ericaceae</taxon>
        <taxon>Ericoideae</taxon>
        <taxon>Rhodoreae</taxon>
        <taxon>Rhododendron</taxon>
    </lineage>
</organism>